<dbReference type="SUPFAM" id="SSF50939">
    <property type="entry name" value="Sialidases"/>
    <property type="match status" value="1"/>
</dbReference>
<protein>
    <submittedName>
        <fullName evidence="3">Exo-alpha-sialidase</fullName>
        <ecNumber evidence="3">3.2.1.18</ecNumber>
    </submittedName>
</protein>
<dbReference type="Gene3D" id="2.60.120.260">
    <property type="entry name" value="Galactose-binding domain-like"/>
    <property type="match status" value="2"/>
</dbReference>
<sequence length="669" mass="73593">MRKLPMIMLMSLLMLMIPLAALAAVPNPSEPDVIVAAKTADGYNTYFPSMEQLPSGKLVVVYYSATAHQGTNGRIAMVESTDEGLTWSQPRIIMDTPEDDRDPSITLLSDGTLLLNWFKPDNGVNQVYVSRSTDEGLTWSAPTKVQTNLINAAVSSKMVELDTGELLLPIYGSYASDQGVSRSVVVRSSDGGLTWNPSLEATMAEPIPLPQPNLFPAIGFVEPVIADLGGGHLISMHRTYSDSDNGIAWESESFDNGHTWSAAVRTTMYAHCSDLLVLSNGTVLHTWGDRKFDFSSGRAVVGRVMEPGTDWEDWEDALIYKSPGSTDMAYPSAVELSDGRIFIVFYDAHSTKGFIGGKYFNPEDVTVEKRTDRMELLAMYNSGSLQIDTNMTYEDPGTPSRVNVKPTGAIDGVASLNYAAWGSVPMPPESYYYTLILPKTYKLNAIGINLKPQAGRPESAVVEYKDAQGQWHSLFSYTDVVHEQGILDIHEYDPGLLAKEVRVRITKASGQAVLSEIALYGEPALSQIDLLSLYNNGQIQIDTDMTYTSGRVGITGPLDGSLDYWDSATRNSPTPPPAYYTVELDTVRELSAIGVNLKPREYAEDAIVSLSVDGTTWTPVISYTGARHNSDSMEIHHFDTVQAAKYVKVEITRSEGWPQLNELRLYEEY</sequence>
<dbReference type="Proteomes" id="UP001597120">
    <property type="component" value="Unassembled WGS sequence"/>
</dbReference>
<dbReference type="GO" id="GO:0004308">
    <property type="term" value="F:exo-alpha-sialidase activity"/>
    <property type="evidence" value="ECO:0007669"/>
    <property type="project" value="UniProtKB-EC"/>
</dbReference>
<feature type="signal peptide" evidence="1">
    <location>
        <begin position="1"/>
        <end position="23"/>
    </location>
</feature>
<feature type="domain" description="F5/8 type C" evidence="2">
    <location>
        <begin position="520"/>
        <end position="668"/>
    </location>
</feature>
<dbReference type="PROSITE" id="PS50022">
    <property type="entry name" value="FA58C_3"/>
    <property type="match status" value="1"/>
</dbReference>
<dbReference type="InterPro" id="IPR000421">
    <property type="entry name" value="FA58C"/>
</dbReference>
<reference evidence="4" key="1">
    <citation type="journal article" date="2019" name="Int. J. Syst. Evol. Microbiol.">
        <title>The Global Catalogue of Microorganisms (GCM) 10K type strain sequencing project: providing services to taxonomists for standard genome sequencing and annotation.</title>
        <authorList>
            <consortium name="The Broad Institute Genomics Platform"/>
            <consortium name="The Broad Institute Genome Sequencing Center for Infectious Disease"/>
            <person name="Wu L."/>
            <person name="Ma J."/>
        </authorList>
    </citation>
    <scope>NUCLEOTIDE SEQUENCE [LARGE SCALE GENOMIC DNA]</scope>
    <source>
        <strain evidence="4">CCUG 57263</strain>
    </source>
</reference>
<evidence type="ECO:0000259" key="2">
    <source>
        <dbReference type="PROSITE" id="PS50022"/>
    </source>
</evidence>
<dbReference type="PANTHER" id="PTHR43752:SF2">
    <property type="entry name" value="BNR_ASP-BOX REPEAT FAMILY PROTEIN"/>
    <property type="match status" value="1"/>
</dbReference>
<evidence type="ECO:0000313" key="4">
    <source>
        <dbReference type="Proteomes" id="UP001597120"/>
    </source>
</evidence>
<dbReference type="InterPro" id="IPR008979">
    <property type="entry name" value="Galactose-bd-like_sf"/>
</dbReference>
<name>A0ABW3DI62_9BACL</name>
<organism evidence="3 4">
    <name type="scientific">Paenibacillus residui</name>
    <dbReference type="NCBI Taxonomy" id="629724"/>
    <lineage>
        <taxon>Bacteria</taxon>
        <taxon>Bacillati</taxon>
        <taxon>Bacillota</taxon>
        <taxon>Bacilli</taxon>
        <taxon>Bacillales</taxon>
        <taxon>Paenibacillaceae</taxon>
        <taxon>Paenibacillus</taxon>
    </lineage>
</organism>
<dbReference type="EMBL" id="JBHTIU010000106">
    <property type="protein sequence ID" value="MFD0872279.1"/>
    <property type="molecule type" value="Genomic_DNA"/>
</dbReference>
<accession>A0ABW3DI62</accession>
<gene>
    <name evidence="3" type="ORF">ACFQ03_24460</name>
</gene>
<dbReference type="Pfam" id="PF13088">
    <property type="entry name" value="BNR_2"/>
    <property type="match status" value="1"/>
</dbReference>
<dbReference type="SUPFAM" id="SSF49785">
    <property type="entry name" value="Galactose-binding domain-like"/>
    <property type="match status" value="1"/>
</dbReference>
<dbReference type="CDD" id="cd15482">
    <property type="entry name" value="Sialidase_non-viral"/>
    <property type="match status" value="1"/>
</dbReference>
<dbReference type="InterPro" id="IPR036278">
    <property type="entry name" value="Sialidase_sf"/>
</dbReference>
<keyword evidence="3" id="KW-0378">Hydrolase</keyword>
<comment type="caution">
    <text evidence="3">The sequence shown here is derived from an EMBL/GenBank/DDBJ whole genome shotgun (WGS) entry which is preliminary data.</text>
</comment>
<dbReference type="InterPro" id="IPR011040">
    <property type="entry name" value="Sialidase"/>
</dbReference>
<evidence type="ECO:0000256" key="1">
    <source>
        <dbReference type="SAM" id="SignalP"/>
    </source>
</evidence>
<proteinExistence type="predicted"/>
<keyword evidence="3" id="KW-0326">Glycosidase</keyword>
<evidence type="ECO:0000313" key="3">
    <source>
        <dbReference type="EMBL" id="MFD0872279.1"/>
    </source>
</evidence>
<dbReference type="Pfam" id="PF00754">
    <property type="entry name" value="F5_F8_type_C"/>
    <property type="match status" value="1"/>
</dbReference>
<keyword evidence="1" id="KW-0732">Signal</keyword>
<feature type="chain" id="PRO_5045732666" evidence="1">
    <location>
        <begin position="24"/>
        <end position="669"/>
    </location>
</feature>
<dbReference type="Gene3D" id="2.120.10.10">
    <property type="match status" value="1"/>
</dbReference>
<dbReference type="EC" id="3.2.1.18" evidence="3"/>
<dbReference type="PANTHER" id="PTHR43752">
    <property type="entry name" value="BNR/ASP-BOX REPEAT FAMILY PROTEIN"/>
    <property type="match status" value="1"/>
</dbReference>
<dbReference type="RefSeq" id="WP_191964362.1">
    <property type="nucleotide sequence ID" value="NZ_JBHTIU010000106.1"/>
</dbReference>
<keyword evidence="4" id="KW-1185">Reference proteome</keyword>